<gene>
    <name evidence="2" type="ORF">NC998_18285</name>
</gene>
<proteinExistence type="predicted"/>
<evidence type="ECO:0000313" key="2">
    <source>
        <dbReference type="EMBL" id="MEP0819051.1"/>
    </source>
</evidence>
<protein>
    <submittedName>
        <fullName evidence="2">Uncharacterized protein</fullName>
    </submittedName>
</protein>
<evidence type="ECO:0000256" key="1">
    <source>
        <dbReference type="SAM" id="MobiDB-lite"/>
    </source>
</evidence>
<evidence type="ECO:0000313" key="3">
    <source>
        <dbReference type="Proteomes" id="UP001464891"/>
    </source>
</evidence>
<dbReference type="RefSeq" id="WP_190432117.1">
    <property type="nucleotide sequence ID" value="NZ_JAMPKM010000012.1"/>
</dbReference>
<organism evidence="2 3">
    <name type="scientific">Trichocoleus desertorum GB2-A4</name>
    <dbReference type="NCBI Taxonomy" id="2933944"/>
    <lineage>
        <taxon>Bacteria</taxon>
        <taxon>Bacillati</taxon>
        <taxon>Cyanobacteriota</taxon>
        <taxon>Cyanophyceae</taxon>
        <taxon>Leptolyngbyales</taxon>
        <taxon>Trichocoleusaceae</taxon>
        <taxon>Trichocoleus</taxon>
    </lineage>
</organism>
<dbReference type="EMBL" id="JAMPKM010000012">
    <property type="protein sequence ID" value="MEP0819051.1"/>
    <property type="molecule type" value="Genomic_DNA"/>
</dbReference>
<comment type="caution">
    <text evidence="2">The sequence shown here is derived from an EMBL/GenBank/DDBJ whole genome shotgun (WGS) entry which is preliminary data.</text>
</comment>
<accession>A0ABV0JDF3</accession>
<reference evidence="2 3" key="1">
    <citation type="submission" date="2022-04" db="EMBL/GenBank/DDBJ databases">
        <title>Positive selection, recombination, and allopatry shape intraspecific diversity of widespread and dominant cyanobacteria.</title>
        <authorList>
            <person name="Wei J."/>
            <person name="Shu W."/>
            <person name="Hu C."/>
        </authorList>
    </citation>
    <scope>NUCLEOTIDE SEQUENCE [LARGE SCALE GENOMIC DNA]</scope>
    <source>
        <strain evidence="2 3">GB2-A4</strain>
    </source>
</reference>
<name>A0ABV0JDF3_9CYAN</name>
<feature type="region of interest" description="Disordered" evidence="1">
    <location>
        <begin position="69"/>
        <end position="89"/>
    </location>
</feature>
<keyword evidence="3" id="KW-1185">Reference proteome</keyword>
<sequence length="495" mass="52250">MRPPTQYRSATIAASSISPRFVVVLLTGILSVGSSLGWLSAAIAATTTHASPLAPQAVLGQPEQATLLAQQGRRGRGRSTGSSTSNSFPASVENLVRQDLARRINVPPGRLRVTLAEPKVWNNGCLELAATNEICTQAQVPGWRVVLSAGQQAWVYHTDQTGQSLRLAVDASKADLPQAIAASVTQAAAQQLGIAATQVQIAKFAKQTWSNGCLGLATSGEFCTQAETPGWQVTVAGRSQQLVYRTNESGSVIKLDTAASGLYPAGLPKNVSRTVLQAAAQQFRVPTTQLQIVQSEKTTWPDACLGLAEPGVFCAAVIVPGWLVTVESGGQRLAYRTNDSGSLVKFDRQASNVSGATGLKPNLIGGSELIPPLTTGVIFRVVTSGGIAGQTSAIALQANGQLIQGQLQPNGVVTPVKVVQVSPAEVQRFRQLLEQQNFAQFNRHSYPAPQGAADYFTVTLSGPTVTARYADMVQNQLPAELQNVVQAWSRIAANL</sequence>
<dbReference type="Proteomes" id="UP001464891">
    <property type="component" value="Unassembled WGS sequence"/>
</dbReference>